<proteinExistence type="predicted"/>
<accession>A7SHL5</accession>
<feature type="coiled-coil region" evidence="1">
    <location>
        <begin position="272"/>
        <end position="356"/>
    </location>
</feature>
<dbReference type="KEGG" id="nve:5508282"/>
<dbReference type="HOGENOM" id="CLU_678439_0_0_1"/>
<evidence type="ECO:0000256" key="1">
    <source>
        <dbReference type="SAM" id="Coils"/>
    </source>
</evidence>
<protein>
    <submittedName>
        <fullName evidence="3">Uncharacterized protein</fullName>
    </submittedName>
</protein>
<sequence length="418" mass="49011">MFYSAVKKVQKSRSKRTKNLELPAMKASKLNGIPQGSVHGYSSTSGTISPSLIEDIDKALEELSMFGDNFEEEIAIEKHECLKTEEEQELERRIKEKLTKVDEHEIHKILQEKLAADIRKIYEEATQKQRDIKKRFREQIKSTRTILLDARVSAERESINRLQKRATEEQSRILHRRKQRNKADAFSVTSIEPNLKDDTEKMPIEQAEMLATLRKIQSNLDRVLARRKRNIAAAKGDIGAKAVNHEVKKLEQAQEIHNIIVELHQLGLESHAKALMRSLASKEEAENALRENLRKEEELAKDIAREKWESEKRKLRIERLEEKEREEEMRLKEEKLEKERLEREKHARLIRDLHKKAYNHRMQTEFAASLLASQISPSWKFSYFPPIVQNETEKEKKEESRHDHGEGRKCLTRPAKTR</sequence>
<keyword evidence="1" id="KW-0175">Coiled coil</keyword>
<dbReference type="OrthoDB" id="5979265at2759"/>
<keyword evidence="4" id="KW-1185">Reference proteome</keyword>
<dbReference type="PhylomeDB" id="A7SHL5"/>
<reference evidence="3 4" key="1">
    <citation type="journal article" date="2007" name="Science">
        <title>Sea anemone genome reveals ancestral eumetazoan gene repertoire and genomic organization.</title>
        <authorList>
            <person name="Putnam N.H."/>
            <person name="Srivastava M."/>
            <person name="Hellsten U."/>
            <person name="Dirks B."/>
            <person name="Chapman J."/>
            <person name="Salamov A."/>
            <person name="Terry A."/>
            <person name="Shapiro H."/>
            <person name="Lindquist E."/>
            <person name="Kapitonov V.V."/>
            <person name="Jurka J."/>
            <person name="Genikhovich G."/>
            <person name="Grigoriev I.V."/>
            <person name="Lucas S.M."/>
            <person name="Steele R.E."/>
            <person name="Finnerty J.R."/>
            <person name="Technau U."/>
            <person name="Martindale M.Q."/>
            <person name="Rokhsar D.S."/>
        </authorList>
    </citation>
    <scope>NUCLEOTIDE SEQUENCE [LARGE SCALE GENOMIC DNA]</scope>
    <source>
        <strain evidence="4">CH2 X CH6</strain>
    </source>
</reference>
<dbReference type="EMBL" id="DS469661">
    <property type="protein sequence ID" value="EDO36820.1"/>
    <property type="molecule type" value="Genomic_DNA"/>
</dbReference>
<dbReference type="OMA" id="KIWHNAR"/>
<feature type="compositionally biased region" description="Basic and acidic residues" evidence="2">
    <location>
        <begin position="391"/>
        <end position="409"/>
    </location>
</feature>
<name>A7SHL5_NEMVE</name>
<feature type="coiled-coil region" evidence="1">
    <location>
        <begin position="76"/>
        <end position="107"/>
    </location>
</feature>
<feature type="region of interest" description="Disordered" evidence="2">
    <location>
        <begin position="391"/>
        <end position="418"/>
    </location>
</feature>
<dbReference type="AlphaFoldDB" id="A7SHL5"/>
<organism evidence="3 4">
    <name type="scientific">Nematostella vectensis</name>
    <name type="common">Starlet sea anemone</name>
    <dbReference type="NCBI Taxonomy" id="45351"/>
    <lineage>
        <taxon>Eukaryota</taxon>
        <taxon>Metazoa</taxon>
        <taxon>Cnidaria</taxon>
        <taxon>Anthozoa</taxon>
        <taxon>Hexacorallia</taxon>
        <taxon>Actiniaria</taxon>
        <taxon>Edwardsiidae</taxon>
        <taxon>Nematostella</taxon>
    </lineage>
</organism>
<gene>
    <name evidence="3" type="ORF">NEMVEDRAFT_v1g212413</name>
</gene>
<evidence type="ECO:0000313" key="3">
    <source>
        <dbReference type="EMBL" id="EDO36820.1"/>
    </source>
</evidence>
<dbReference type="InParanoid" id="A7SHL5"/>
<evidence type="ECO:0000313" key="4">
    <source>
        <dbReference type="Proteomes" id="UP000001593"/>
    </source>
</evidence>
<evidence type="ECO:0000256" key="2">
    <source>
        <dbReference type="SAM" id="MobiDB-lite"/>
    </source>
</evidence>
<dbReference type="Proteomes" id="UP000001593">
    <property type="component" value="Unassembled WGS sequence"/>
</dbReference>